<evidence type="ECO:0000313" key="2">
    <source>
        <dbReference type="EMBL" id="KAL2038396.1"/>
    </source>
</evidence>
<evidence type="ECO:0000313" key="3">
    <source>
        <dbReference type="Proteomes" id="UP001590950"/>
    </source>
</evidence>
<dbReference type="PROSITE" id="PS50011">
    <property type="entry name" value="PROTEIN_KINASE_DOM"/>
    <property type="match status" value="1"/>
</dbReference>
<organism evidence="2 3">
    <name type="scientific">Stereocaulon virgatum</name>
    <dbReference type="NCBI Taxonomy" id="373712"/>
    <lineage>
        <taxon>Eukaryota</taxon>
        <taxon>Fungi</taxon>
        <taxon>Dikarya</taxon>
        <taxon>Ascomycota</taxon>
        <taxon>Pezizomycotina</taxon>
        <taxon>Lecanoromycetes</taxon>
        <taxon>OSLEUM clade</taxon>
        <taxon>Lecanoromycetidae</taxon>
        <taxon>Lecanorales</taxon>
        <taxon>Lecanorineae</taxon>
        <taxon>Stereocaulaceae</taxon>
        <taxon>Stereocaulon</taxon>
    </lineage>
</organism>
<name>A0ABR3ZZF7_9LECA</name>
<proteinExistence type="predicted"/>
<dbReference type="EMBL" id="JBEFKJ010000032">
    <property type="protein sequence ID" value="KAL2038396.1"/>
    <property type="molecule type" value="Genomic_DNA"/>
</dbReference>
<dbReference type="Gene3D" id="1.10.510.10">
    <property type="entry name" value="Transferase(Phosphotransferase) domain 1"/>
    <property type="match status" value="1"/>
</dbReference>
<protein>
    <recommendedName>
        <fullName evidence="1">Protein kinase domain-containing protein</fullName>
    </recommendedName>
</protein>
<comment type="caution">
    <text evidence="2">The sequence shown here is derived from an EMBL/GenBank/DDBJ whole genome shotgun (WGS) entry which is preliminary data.</text>
</comment>
<evidence type="ECO:0000259" key="1">
    <source>
        <dbReference type="PROSITE" id="PS50011"/>
    </source>
</evidence>
<keyword evidence="3" id="KW-1185">Reference proteome</keyword>
<feature type="domain" description="Protein kinase" evidence="1">
    <location>
        <begin position="1"/>
        <end position="117"/>
    </location>
</feature>
<sequence>MLNFIWGPPTDIWSLGATLISLIWGDIDPTDSAYPIEVLRRQDECFGPFPLSYTSLADDDRLDTLTVITESVEKRTPFEMASSQEIAKEDREFISKLMQLDPRDRPSAKVLLQDAWITECTADSK</sequence>
<reference evidence="2 3" key="1">
    <citation type="submission" date="2024-09" db="EMBL/GenBank/DDBJ databases">
        <title>Rethinking Asexuality: The Enigmatic Case of Functional Sexual Genes in Lepraria (Stereocaulaceae).</title>
        <authorList>
            <person name="Doellman M."/>
            <person name="Sun Y."/>
            <person name="Barcenas-Pena A."/>
            <person name="Lumbsch H.T."/>
            <person name="Grewe F."/>
        </authorList>
    </citation>
    <scope>NUCLEOTIDE SEQUENCE [LARGE SCALE GENOMIC DNA]</scope>
    <source>
        <strain evidence="2 3">Mercado 3170</strain>
    </source>
</reference>
<accession>A0ABR3ZZF7</accession>
<dbReference type="InterPro" id="IPR011009">
    <property type="entry name" value="Kinase-like_dom_sf"/>
</dbReference>
<dbReference type="SUPFAM" id="SSF56112">
    <property type="entry name" value="Protein kinase-like (PK-like)"/>
    <property type="match status" value="1"/>
</dbReference>
<dbReference type="Proteomes" id="UP001590950">
    <property type="component" value="Unassembled WGS sequence"/>
</dbReference>
<gene>
    <name evidence="2" type="ORF">N7G274_008735</name>
</gene>
<dbReference type="InterPro" id="IPR000719">
    <property type="entry name" value="Prot_kinase_dom"/>
</dbReference>